<dbReference type="Proteomes" id="UP000613401">
    <property type="component" value="Unassembled WGS sequence"/>
</dbReference>
<keyword evidence="4" id="KW-1185">Reference proteome</keyword>
<keyword evidence="1" id="KW-0328">Glycosyltransferase</keyword>
<dbReference type="Gene3D" id="3.40.50.2000">
    <property type="entry name" value="Glycogen Phosphorylase B"/>
    <property type="match status" value="2"/>
</dbReference>
<dbReference type="PANTHER" id="PTHR48043">
    <property type="entry name" value="EG:EG0003.4 PROTEIN-RELATED"/>
    <property type="match status" value="1"/>
</dbReference>
<evidence type="ECO:0000313" key="4">
    <source>
        <dbReference type="Proteomes" id="UP000613401"/>
    </source>
</evidence>
<protein>
    <recommendedName>
        <fullName evidence="5">UDP-glucoronosyl and UDP-glucosyl transferase</fullName>
    </recommendedName>
</protein>
<dbReference type="InterPro" id="IPR002213">
    <property type="entry name" value="UDP_glucos_trans"/>
</dbReference>
<reference evidence="3" key="2">
    <citation type="submission" date="2020-03" db="EMBL/GenBank/DDBJ databases">
        <authorList>
            <person name="Fu F.-F."/>
            <person name="Chen J."/>
        </authorList>
    </citation>
    <scope>NUCLEOTIDE SEQUENCE</scope>
    <source>
        <strain evidence="3">Lc1</strain>
    </source>
</reference>
<evidence type="ECO:0000256" key="1">
    <source>
        <dbReference type="ARBA" id="ARBA00022676"/>
    </source>
</evidence>
<dbReference type="SUPFAM" id="SSF53756">
    <property type="entry name" value="UDP-Glycosyltransferase/glycogen phosphorylase"/>
    <property type="match status" value="1"/>
</dbReference>
<evidence type="ECO:0008006" key="5">
    <source>
        <dbReference type="Google" id="ProtNLM"/>
    </source>
</evidence>
<dbReference type="EMBL" id="WVTB01000032">
    <property type="protein sequence ID" value="KAF3807117.1"/>
    <property type="molecule type" value="Genomic_DNA"/>
</dbReference>
<sequence length="551" mass="61129">MSPESPYISACEKPLEERSLNNHRNRCSHPPAAEMAPPKKKIIFLTNSDYGQANVVLSVAHALVHKSRDVEVHIASQARLKGPTSRLVKQLTADLGSAAVDTVKFHEVAGLSHFDSVDRPGNPMMETWLVNPNFSNVTRNMLNIAGLALPWSPEEFVEIYRDLERIWNDVKPDVTVAEAFFAPALTFCNRIKMNWIVIAPNTIKDFALPLQPKMAMLWRYPVICSSLPFPVPLHLIPFNVFYNVVAGVTVSTNKRHTRVSAHLHNVIGPDIQLLTMNQLGLVKAPPQGLRLLVANSPDIDFPFEVLPEFITPCGPITRAAPAISDTTQDPEMASWLSRGPTVYMNLGTHHFFDVPLAKEVALAFRRLFDLAKCSEPLGQGNLQVLWKMPRKTSGGDDTDSSSTDFLGPWKEIKSILSPEMDNDQIRILDWIIAEPKSVLESGNVVLSVNHGGSNSFHEALCTGIPQIVLPGWADCYDFAQRAEILGIGKWANRKAKPYWKRDEFGDSLEGVLFGPHAKMIQARAKDLSKRHPEGAGRFKAAEEILALLDGP</sequence>
<dbReference type="GeneID" id="69014519"/>
<evidence type="ECO:0000256" key="2">
    <source>
        <dbReference type="ARBA" id="ARBA00022679"/>
    </source>
</evidence>
<evidence type="ECO:0000313" key="3">
    <source>
        <dbReference type="EMBL" id="KAF3807117.1"/>
    </source>
</evidence>
<dbReference type="GO" id="GO:0008194">
    <property type="term" value="F:UDP-glycosyltransferase activity"/>
    <property type="evidence" value="ECO:0007669"/>
    <property type="project" value="InterPro"/>
</dbReference>
<gene>
    <name evidence="3" type="ORF">GCG54_00007374</name>
</gene>
<name>A0A8H4CNW5_COLGL</name>
<accession>A0A8H4CNW5</accession>
<dbReference type="RefSeq" id="XP_045266276.1">
    <property type="nucleotide sequence ID" value="XM_045407355.1"/>
</dbReference>
<proteinExistence type="predicted"/>
<dbReference type="InterPro" id="IPR050271">
    <property type="entry name" value="UDP-glycosyltransferase"/>
</dbReference>
<dbReference type="PANTHER" id="PTHR48043:SF145">
    <property type="entry name" value="FI06409P-RELATED"/>
    <property type="match status" value="1"/>
</dbReference>
<comment type="caution">
    <text evidence="3">The sequence shown here is derived from an EMBL/GenBank/DDBJ whole genome shotgun (WGS) entry which is preliminary data.</text>
</comment>
<keyword evidence="2" id="KW-0808">Transferase</keyword>
<dbReference type="Pfam" id="PF00201">
    <property type="entry name" value="UDPGT"/>
    <property type="match status" value="1"/>
</dbReference>
<organism evidence="3 4">
    <name type="scientific">Colletotrichum gloeosporioides</name>
    <name type="common">Anthracnose fungus</name>
    <name type="synonym">Glomerella cingulata</name>
    <dbReference type="NCBI Taxonomy" id="474922"/>
    <lineage>
        <taxon>Eukaryota</taxon>
        <taxon>Fungi</taxon>
        <taxon>Dikarya</taxon>
        <taxon>Ascomycota</taxon>
        <taxon>Pezizomycotina</taxon>
        <taxon>Sordariomycetes</taxon>
        <taxon>Hypocreomycetidae</taxon>
        <taxon>Glomerellales</taxon>
        <taxon>Glomerellaceae</taxon>
        <taxon>Colletotrichum</taxon>
        <taxon>Colletotrichum gloeosporioides species complex</taxon>
    </lineage>
</organism>
<reference evidence="3" key="1">
    <citation type="journal article" date="2020" name="Phytopathology">
        <title>Genome sequence and comparative analysis of Colletotrichum gloeosporioides isolated from Liriodendron leaves.</title>
        <authorList>
            <person name="Fu F.F."/>
            <person name="Hao Z."/>
            <person name="Wang P."/>
            <person name="Lu Y."/>
            <person name="Xue L.J."/>
            <person name="Wei G."/>
            <person name="Tian Y."/>
            <person name="Baishi H."/>
            <person name="Xu H."/>
            <person name="Shi J."/>
            <person name="Cheng T."/>
            <person name="Wang G."/>
            <person name="Yi Y."/>
            <person name="Chen J."/>
        </authorList>
    </citation>
    <scope>NUCLEOTIDE SEQUENCE</scope>
    <source>
        <strain evidence="3">Lc1</strain>
    </source>
</reference>
<dbReference type="AlphaFoldDB" id="A0A8H4CNW5"/>